<organism evidence="1">
    <name type="scientific">Emiliania huxleyi</name>
    <name type="common">Coccolithophore</name>
    <name type="synonym">Pontosphaera huxleyi</name>
    <dbReference type="NCBI Taxonomy" id="2903"/>
    <lineage>
        <taxon>Eukaryota</taxon>
        <taxon>Haptista</taxon>
        <taxon>Haptophyta</taxon>
        <taxon>Prymnesiophyceae</taxon>
        <taxon>Isochrysidales</taxon>
        <taxon>Noelaerhabdaceae</taxon>
        <taxon>Emiliania</taxon>
    </lineage>
</organism>
<protein>
    <submittedName>
        <fullName evidence="1">Uncharacterized protein</fullName>
    </submittedName>
</protein>
<name>A0A7S3WAW8_EMIHU</name>
<evidence type="ECO:0000313" key="1">
    <source>
        <dbReference type="EMBL" id="CAE0545787.1"/>
    </source>
</evidence>
<gene>
    <name evidence="1" type="ORF">EHUX00137_LOCUS15154</name>
</gene>
<sequence length="118" mass="13495">MYTAPRDSGNTRKLLHTSSMQAYAQCRARRRESSLGELLPCWLTEWSKAGRSSKLRRRGALRLDVQAAREAMALYGKLIGRAVLRSTTSHWRHRSSASLDQPSVVAQVRQRVRCRQGW</sequence>
<dbReference type="AlphaFoldDB" id="A0A7S3WAW8"/>
<dbReference type="EMBL" id="HBIR01019994">
    <property type="protein sequence ID" value="CAE0545787.1"/>
    <property type="molecule type" value="Transcribed_RNA"/>
</dbReference>
<proteinExistence type="predicted"/>
<reference evidence="1" key="1">
    <citation type="submission" date="2021-01" db="EMBL/GenBank/DDBJ databases">
        <authorList>
            <person name="Corre E."/>
            <person name="Pelletier E."/>
            <person name="Niang G."/>
            <person name="Scheremetjew M."/>
            <person name="Finn R."/>
            <person name="Kale V."/>
            <person name="Holt S."/>
            <person name="Cochrane G."/>
            <person name="Meng A."/>
            <person name="Brown T."/>
            <person name="Cohen L."/>
        </authorList>
    </citation>
    <scope>NUCLEOTIDE SEQUENCE</scope>
    <source>
        <strain evidence="1">379</strain>
    </source>
</reference>
<accession>A0A7S3WAW8</accession>